<accession>A0ABQ9E3L8</accession>
<dbReference type="PANTHER" id="PTHR18945">
    <property type="entry name" value="NEUROTRANSMITTER GATED ION CHANNEL"/>
    <property type="match status" value="1"/>
</dbReference>
<evidence type="ECO:0000259" key="3">
    <source>
        <dbReference type="Pfam" id="PF02932"/>
    </source>
</evidence>
<proteinExistence type="predicted"/>
<evidence type="ECO:0000256" key="1">
    <source>
        <dbReference type="SAM" id="MobiDB-lite"/>
    </source>
</evidence>
<evidence type="ECO:0000313" key="4">
    <source>
        <dbReference type="EMBL" id="KAJ8299735.1"/>
    </source>
</evidence>
<keyword evidence="2" id="KW-0472">Membrane</keyword>
<feature type="transmembrane region" description="Helical" evidence="2">
    <location>
        <begin position="42"/>
        <end position="61"/>
    </location>
</feature>
<feature type="transmembrane region" description="Helical" evidence="2">
    <location>
        <begin position="73"/>
        <end position="94"/>
    </location>
</feature>
<feature type="compositionally biased region" description="Basic and acidic residues" evidence="1">
    <location>
        <begin position="112"/>
        <end position="121"/>
    </location>
</feature>
<dbReference type="InterPro" id="IPR006028">
    <property type="entry name" value="GABAA/Glycine_rcpt"/>
</dbReference>
<protein>
    <recommendedName>
        <fullName evidence="3">Neurotransmitter-gated ion-channel transmembrane domain-containing protein</fullName>
    </recommendedName>
</protein>
<name>A0ABQ9E3L8_TEGGR</name>
<gene>
    <name evidence="4" type="ORF">KUTeg_023795</name>
</gene>
<dbReference type="Pfam" id="PF02932">
    <property type="entry name" value="Neur_chan_memb"/>
    <property type="match status" value="1"/>
</dbReference>
<comment type="caution">
    <text evidence="4">The sequence shown here is derived from an EMBL/GenBank/DDBJ whole genome shotgun (WGS) entry which is preliminary data.</text>
</comment>
<keyword evidence="2" id="KW-1133">Transmembrane helix</keyword>
<dbReference type="InterPro" id="IPR036719">
    <property type="entry name" value="Neuro-gated_channel_TM_sf"/>
</dbReference>
<keyword evidence="2" id="KW-0812">Transmembrane</keyword>
<dbReference type="PRINTS" id="PR00253">
    <property type="entry name" value="GABAARECEPTR"/>
</dbReference>
<feature type="domain" description="Neurotransmitter-gated ion-channel transmembrane" evidence="3">
    <location>
        <begin position="14"/>
        <end position="115"/>
    </location>
</feature>
<evidence type="ECO:0000256" key="2">
    <source>
        <dbReference type="SAM" id="Phobius"/>
    </source>
</evidence>
<reference evidence="4 5" key="1">
    <citation type="submission" date="2022-12" db="EMBL/GenBank/DDBJ databases">
        <title>Chromosome-level genome of Tegillarca granosa.</title>
        <authorList>
            <person name="Kim J."/>
        </authorList>
    </citation>
    <scope>NUCLEOTIDE SEQUENCE [LARGE SCALE GENOMIC DNA]</scope>
    <source>
        <strain evidence="4">Teg-2019</strain>
        <tissue evidence="4">Adductor muscle</tissue>
    </source>
</reference>
<keyword evidence="5" id="KW-1185">Reference proteome</keyword>
<dbReference type="InterPro" id="IPR006201">
    <property type="entry name" value="Neur_channel"/>
</dbReference>
<organism evidence="4 5">
    <name type="scientific">Tegillarca granosa</name>
    <name type="common">Malaysian cockle</name>
    <name type="synonym">Anadara granosa</name>
    <dbReference type="NCBI Taxonomy" id="220873"/>
    <lineage>
        <taxon>Eukaryota</taxon>
        <taxon>Metazoa</taxon>
        <taxon>Spiralia</taxon>
        <taxon>Lophotrochozoa</taxon>
        <taxon>Mollusca</taxon>
        <taxon>Bivalvia</taxon>
        <taxon>Autobranchia</taxon>
        <taxon>Pteriomorphia</taxon>
        <taxon>Arcoida</taxon>
        <taxon>Arcoidea</taxon>
        <taxon>Arcidae</taxon>
        <taxon>Tegillarca</taxon>
    </lineage>
</organism>
<feature type="transmembrane region" description="Helical" evidence="2">
    <location>
        <begin position="12"/>
        <end position="30"/>
    </location>
</feature>
<evidence type="ECO:0000313" key="5">
    <source>
        <dbReference type="Proteomes" id="UP001217089"/>
    </source>
</evidence>
<feature type="region of interest" description="Disordered" evidence="1">
    <location>
        <begin position="112"/>
        <end position="131"/>
    </location>
</feature>
<dbReference type="EMBL" id="JARBDR010000921">
    <property type="protein sequence ID" value="KAJ8299735.1"/>
    <property type="molecule type" value="Genomic_DNA"/>
</dbReference>
<sequence>MKLEKNYGSTVLRLYLPSIFIIIVGWLNFWIDRKEVSARVKLGTLVLLAMITEEVGITFIMPSRVTVSAVDVWFAVLLTYTTLVMVEFTIVHSIDRYQKKLKLLEEARQTDLAQKNHHENTDSIETISSHPDDGCNPRRRYKLEMDEQPLTKNMNCCKRFIATVSTGKIEKYSKILYAVSFALFQIFYWSYYLTKTETVD</sequence>
<dbReference type="InterPro" id="IPR006029">
    <property type="entry name" value="Neurotrans-gated_channel_TM"/>
</dbReference>
<dbReference type="Proteomes" id="UP001217089">
    <property type="component" value="Unassembled WGS sequence"/>
</dbReference>
<dbReference type="SUPFAM" id="SSF90112">
    <property type="entry name" value="Neurotransmitter-gated ion-channel transmembrane pore"/>
    <property type="match status" value="1"/>
</dbReference>
<dbReference type="InterPro" id="IPR038050">
    <property type="entry name" value="Neuro_actylchol_rec"/>
</dbReference>
<feature type="transmembrane region" description="Helical" evidence="2">
    <location>
        <begin position="175"/>
        <end position="194"/>
    </location>
</feature>
<dbReference type="Gene3D" id="1.20.58.390">
    <property type="entry name" value="Neurotransmitter-gated ion-channel transmembrane domain"/>
    <property type="match status" value="1"/>
</dbReference>